<dbReference type="EMBL" id="JADFTS010000009">
    <property type="protein sequence ID" value="KAF9588417.1"/>
    <property type="molecule type" value="Genomic_DNA"/>
</dbReference>
<reference evidence="7 8" key="1">
    <citation type="submission" date="2020-10" db="EMBL/GenBank/DDBJ databases">
        <title>The Coptis chinensis genome and diversification of protoberbering-type alkaloids.</title>
        <authorList>
            <person name="Wang B."/>
            <person name="Shu S."/>
            <person name="Song C."/>
            <person name="Liu Y."/>
        </authorList>
    </citation>
    <scope>NUCLEOTIDE SEQUENCE [LARGE SCALE GENOMIC DNA]</scope>
    <source>
        <strain evidence="7">HL-2020</strain>
        <tissue evidence="7">Leaf</tissue>
    </source>
</reference>
<comment type="caution">
    <text evidence="7">The sequence shown here is derived from an EMBL/GenBank/DDBJ whole genome shotgun (WGS) entry which is preliminary data.</text>
</comment>
<gene>
    <name evidence="7" type="ORF">IFM89_009992</name>
</gene>
<feature type="transmembrane region" description="Helical" evidence="6">
    <location>
        <begin position="12"/>
        <end position="31"/>
    </location>
</feature>
<name>A0A835GYV8_9MAGN</name>
<evidence type="ECO:0000256" key="5">
    <source>
        <dbReference type="ARBA" id="ARBA00023136"/>
    </source>
</evidence>
<evidence type="ECO:0000256" key="2">
    <source>
        <dbReference type="ARBA" id="ARBA00005982"/>
    </source>
</evidence>
<evidence type="ECO:0000256" key="1">
    <source>
        <dbReference type="ARBA" id="ARBA00004141"/>
    </source>
</evidence>
<dbReference type="Gene3D" id="1.20.1250.20">
    <property type="entry name" value="MFS general substrate transporter like domains"/>
    <property type="match status" value="1"/>
</dbReference>
<sequence length="98" mass="10624">MDRSIGSNFKIPAASLQTFIGLSIVFFIPIYDRVCVPIARAITEKPSGITMLQRIGCGMFLSVMSMVVAAVVETKRLQVALHSGLVDIPTAIVPMSVW</sequence>
<evidence type="ECO:0000256" key="4">
    <source>
        <dbReference type="ARBA" id="ARBA00022989"/>
    </source>
</evidence>
<evidence type="ECO:0000313" key="8">
    <source>
        <dbReference type="Proteomes" id="UP000631114"/>
    </source>
</evidence>
<evidence type="ECO:0000313" key="7">
    <source>
        <dbReference type="EMBL" id="KAF9588417.1"/>
    </source>
</evidence>
<keyword evidence="3 6" id="KW-0812">Transmembrane</keyword>
<dbReference type="AlphaFoldDB" id="A0A835GYV8"/>
<evidence type="ECO:0000256" key="3">
    <source>
        <dbReference type="ARBA" id="ARBA00022692"/>
    </source>
</evidence>
<keyword evidence="4 6" id="KW-1133">Transmembrane helix</keyword>
<organism evidence="7 8">
    <name type="scientific">Coptis chinensis</name>
    <dbReference type="NCBI Taxonomy" id="261450"/>
    <lineage>
        <taxon>Eukaryota</taxon>
        <taxon>Viridiplantae</taxon>
        <taxon>Streptophyta</taxon>
        <taxon>Embryophyta</taxon>
        <taxon>Tracheophyta</taxon>
        <taxon>Spermatophyta</taxon>
        <taxon>Magnoliopsida</taxon>
        <taxon>Ranunculales</taxon>
        <taxon>Ranunculaceae</taxon>
        <taxon>Coptidoideae</taxon>
        <taxon>Coptis</taxon>
    </lineage>
</organism>
<dbReference type="GO" id="GO:0016020">
    <property type="term" value="C:membrane"/>
    <property type="evidence" value="ECO:0007669"/>
    <property type="project" value="UniProtKB-SubCell"/>
</dbReference>
<dbReference type="PANTHER" id="PTHR11654">
    <property type="entry name" value="OLIGOPEPTIDE TRANSPORTER-RELATED"/>
    <property type="match status" value="1"/>
</dbReference>
<dbReference type="Proteomes" id="UP000631114">
    <property type="component" value="Unassembled WGS sequence"/>
</dbReference>
<dbReference type="InterPro" id="IPR036259">
    <property type="entry name" value="MFS_trans_sf"/>
</dbReference>
<keyword evidence="8" id="KW-1185">Reference proteome</keyword>
<comment type="subcellular location">
    <subcellularLocation>
        <location evidence="1">Membrane</location>
        <topology evidence="1">Multi-pass membrane protein</topology>
    </subcellularLocation>
</comment>
<feature type="transmembrane region" description="Helical" evidence="6">
    <location>
        <begin position="51"/>
        <end position="72"/>
    </location>
</feature>
<dbReference type="InterPro" id="IPR000109">
    <property type="entry name" value="POT_fam"/>
</dbReference>
<proteinExistence type="inferred from homology"/>
<accession>A0A835GYV8</accession>
<dbReference type="GO" id="GO:0022857">
    <property type="term" value="F:transmembrane transporter activity"/>
    <property type="evidence" value="ECO:0007669"/>
    <property type="project" value="InterPro"/>
</dbReference>
<evidence type="ECO:0000256" key="6">
    <source>
        <dbReference type="SAM" id="Phobius"/>
    </source>
</evidence>
<dbReference type="Pfam" id="PF00854">
    <property type="entry name" value="PTR2"/>
    <property type="match status" value="1"/>
</dbReference>
<dbReference type="OrthoDB" id="8904098at2759"/>
<keyword evidence="5 6" id="KW-0472">Membrane</keyword>
<protein>
    <submittedName>
        <fullName evidence="7">Uncharacterized protein</fullName>
    </submittedName>
</protein>
<comment type="similarity">
    <text evidence="2">Belongs to the major facilitator superfamily. Proton-dependent oligopeptide transporter (POT/PTR) (TC 2.A.17) family.</text>
</comment>